<proteinExistence type="predicted"/>
<name>A0A0F9N635_9ZZZZ</name>
<accession>A0A0F9N635</accession>
<sequence>MADQDPADKIDKSNKRYQDSEKGRTAQKKYQDSVKGKKAGRKYLDSEKGKAAQLRYRLSEKGQGTTQRRNVTGKLMNQCREWMEKNPGKTIEDFMALLKEKEQEEES</sequence>
<protein>
    <submittedName>
        <fullName evidence="2">Uncharacterized protein</fullName>
    </submittedName>
</protein>
<gene>
    <name evidence="2" type="ORF">LCGC14_1375810</name>
</gene>
<reference evidence="2" key="1">
    <citation type="journal article" date="2015" name="Nature">
        <title>Complex archaea that bridge the gap between prokaryotes and eukaryotes.</title>
        <authorList>
            <person name="Spang A."/>
            <person name="Saw J.H."/>
            <person name="Jorgensen S.L."/>
            <person name="Zaremba-Niedzwiedzka K."/>
            <person name="Martijn J."/>
            <person name="Lind A.E."/>
            <person name="van Eijk R."/>
            <person name="Schleper C."/>
            <person name="Guy L."/>
            <person name="Ettema T.J."/>
        </authorList>
    </citation>
    <scope>NUCLEOTIDE SEQUENCE</scope>
</reference>
<evidence type="ECO:0000256" key="1">
    <source>
        <dbReference type="SAM" id="MobiDB-lite"/>
    </source>
</evidence>
<organism evidence="2">
    <name type="scientific">marine sediment metagenome</name>
    <dbReference type="NCBI Taxonomy" id="412755"/>
    <lineage>
        <taxon>unclassified sequences</taxon>
        <taxon>metagenomes</taxon>
        <taxon>ecological metagenomes</taxon>
    </lineage>
</organism>
<feature type="compositionally biased region" description="Basic and acidic residues" evidence="1">
    <location>
        <begin position="1"/>
        <end position="35"/>
    </location>
</feature>
<dbReference type="EMBL" id="LAZR01008734">
    <property type="protein sequence ID" value="KKM76867.1"/>
    <property type="molecule type" value="Genomic_DNA"/>
</dbReference>
<evidence type="ECO:0000313" key="2">
    <source>
        <dbReference type="EMBL" id="KKM76867.1"/>
    </source>
</evidence>
<dbReference type="AlphaFoldDB" id="A0A0F9N635"/>
<comment type="caution">
    <text evidence="2">The sequence shown here is derived from an EMBL/GenBank/DDBJ whole genome shotgun (WGS) entry which is preliminary data.</text>
</comment>
<feature type="region of interest" description="Disordered" evidence="1">
    <location>
        <begin position="1"/>
        <end position="51"/>
    </location>
</feature>